<dbReference type="SUPFAM" id="SSF52343">
    <property type="entry name" value="Ferredoxin reductase-like, C-terminal NADP-linked domain"/>
    <property type="match status" value="1"/>
</dbReference>
<dbReference type="GO" id="GO:0016175">
    <property type="term" value="F:superoxide-generating NAD(P)H oxidase activity"/>
    <property type="evidence" value="ECO:0007669"/>
    <property type="project" value="TreeGrafter"/>
</dbReference>
<keyword evidence="3 12" id="KW-0812">Transmembrane</keyword>
<feature type="transmembrane region" description="Helical" evidence="12">
    <location>
        <begin position="205"/>
        <end position="223"/>
    </location>
</feature>
<dbReference type="InterPro" id="IPR013112">
    <property type="entry name" value="FAD-bd_8"/>
</dbReference>
<dbReference type="PROSITE" id="PS51384">
    <property type="entry name" value="FAD_FR"/>
    <property type="match status" value="1"/>
</dbReference>
<evidence type="ECO:0000256" key="10">
    <source>
        <dbReference type="ARBA" id="ARBA00023136"/>
    </source>
</evidence>
<comment type="caution">
    <text evidence="14">The sequence shown here is derived from an EMBL/GenBank/DDBJ whole genome shotgun (WGS) entry which is preliminary data.</text>
</comment>
<dbReference type="InterPro" id="IPR013121">
    <property type="entry name" value="Fe_red_NAD-bd_6"/>
</dbReference>
<dbReference type="SFLD" id="SFLDS00052">
    <property type="entry name" value="Ferric_Reductase_Domain"/>
    <property type="match status" value="1"/>
</dbReference>
<dbReference type="AlphaFoldDB" id="A0A9W8DZF1"/>
<keyword evidence="9" id="KW-0813">Transport</keyword>
<evidence type="ECO:0000256" key="12">
    <source>
        <dbReference type="SAM" id="Phobius"/>
    </source>
</evidence>
<evidence type="ECO:0000256" key="7">
    <source>
        <dbReference type="ARBA" id="ARBA00023002"/>
    </source>
</evidence>
<dbReference type="OrthoDB" id="167398at2759"/>
<dbReference type="InterPro" id="IPR017938">
    <property type="entry name" value="Riboflavin_synthase-like_b-brl"/>
</dbReference>
<gene>
    <name evidence="14" type="ORF">IWQ60_000174</name>
</gene>
<dbReference type="EMBL" id="JANBPT010000004">
    <property type="protein sequence ID" value="KAJ1930564.1"/>
    <property type="molecule type" value="Genomic_DNA"/>
</dbReference>
<dbReference type="GO" id="GO:0042554">
    <property type="term" value="P:superoxide anion generation"/>
    <property type="evidence" value="ECO:0007669"/>
    <property type="project" value="TreeGrafter"/>
</dbReference>
<dbReference type="InterPro" id="IPR013130">
    <property type="entry name" value="Fe3_Rdtase_TM_dom"/>
</dbReference>
<dbReference type="Gene3D" id="3.40.50.80">
    <property type="entry name" value="Nucleotide-binding domain of ferredoxin-NADP reductase (FNR) module"/>
    <property type="match status" value="1"/>
</dbReference>
<dbReference type="Proteomes" id="UP001150569">
    <property type="component" value="Unassembled WGS sequence"/>
</dbReference>
<keyword evidence="6 12" id="KW-1133">Transmembrane helix</keyword>
<dbReference type="InterPro" id="IPR039261">
    <property type="entry name" value="FNR_nucleotide-bd"/>
</dbReference>
<dbReference type="PRINTS" id="PR00466">
    <property type="entry name" value="GP91PHOX"/>
</dbReference>
<keyword evidence="2" id="KW-0349">Heme</keyword>
<keyword evidence="7" id="KW-0560">Oxidoreductase</keyword>
<evidence type="ECO:0000256" key="4">
    <source>
        <dbReference type="ARBA" id="ARBA00022723"/>
    </source>
</evidence>
<evidence type="ECO:0000256" key="9">
    <source>
        <dbReference type="ARBA" id="ARBA00023065"/>
    </source>
</evidence>
<feature type="transmembrane region" description="Helical" evidence="12">
    <location>
        <begin position="277"/>
        <end position="296"/>
    </location>
</feature>
<dbReference type="GO" id="GO:0046872">
    <property type="term" value="F:metal ion binding"/>
    <property type="evidence" value="ECO:0007669"/>
    <property type="project" value="UniProtKB-KW"/>
</dbReference>
<dbReference type="GO" id="GO:0043020">
    <property type="term" value="C:NADPH oxidase complex"/>
    <property type="evidence" value="ECO:0007669"/>
    <property type="project" value="TreeGrafter"/>
</dbReference>
<feature type="domain" description="FAD-binding FR-type" evidence="13">
    <location>
        <begin position="335"/>
        <end position="481"/>
    </location>
</feature>
<dbReference type="CDD" id="cd06186">
    <property type="entry name" value="NOX_Duox_like_FAD_NADP"/>
    <property type="match status" value="1"/>
</dbReference>
<accession>A0A9W8DZF1</accession>
<name>A0A9W8DZF1_9FUNG</name>
<dbReference type="Pfam" id="PF08030">
    <property type="entry name" value="NAD_binding_6"/>
    <property type="match status" value="1"/>
</dbReference>
<evidence type="ECO:0000256" key="5">
    <source>
        <dbReference type="ARBA" id="ARBA00022982"/>
    </source>
</evidence>
<feature type="transmembrane region" description="Helical" evidence="12">
    <location>
        <begin position="161"/>
        <end position="185"/>
    </location>
</feature>
<evidence type="ECO:0000313" key="14">
    <source>
        <dbReference type="EMBL" id="KAJ1930564.1"/>
    </source>
</evidence>
<comment type="subcellular location">
    <subcellularLocation>
        <location evidence="1">Membrane</location>
        <topology evidence="1">Multi-pass membrane protein</topology>
    </subcellularLocation>
</comment>
<keyword evidence="15" id="KW-1185">Reference proteome</keyword>
<dbReference type="InterPro" id="IPR000778">
    <property type="entry name" value="Cyt_b245_heavy_chain"/>
</dbReference>
<keyword evidence="4" id="KW-0479">Metal-binding</keyword>
<dbReference type="SFLD" id="SFLDG01168">
    <property type="entry name" value="Ferric_reductase_subgroup_(FRE"/>
    <property type="match status" value="1"/>
</dbReference>
<keyword evidence="10 12" id="KW-0472">Membrane</keyword>
<reference evidence="14" key="1">
    <citation type="submission" date="2022-07" db="EMBL/GenBank/DDBJ databases">
        <title>Phylogenomic reconstructions and comparative analyses of Kickxellomycotina fungi.</title>
        <authorList>
            <person name="Reynolds N.K."/>
            <person name="Stajich J.E."/>
            <person name="Barry K."/>
            <person name="Grigoriev I.V."/>
            <person name="Crous P."/>
            <person name="Smith M.E."/>
        </authorList>
    </citation>
    <scope>NUCLEOTIDE SEQUENCE</scope>
    <source>
        <strain evidence="14">RSA 861</strain>
    </source>
</reference>
<feature type="region of interest" description="Disordered" evidence="11">
    <location>
        <begin position="417"/>
        <end position="452"/>
    </location>
</feature>
<keyword evidence="8" id="KW-0408">Iron</keyword>
<dbReference type="Pfam" id="PF01794">
    <property type="entry name" value="Ferric_reduct"/>
    <property type="match status" value="1"/>
</dbReference>
<dbReference type="Pfam" id="PF08022">
    <property type="entry name" value="FAD_binding_8"/>
    <property type="match status" value="1"/>
</dbReference>
<evidence type="ECO:0000256" key="6">
    <source>
        <dbReference type="ARBA" id="ARBA00022989"/>
    </source>
</evidence>
<dbReference type="PANTHER" id="PTHR11972:SF153">
    <property type="entry name" value="SUPEROXIDE-GENERATING NADPH OXIDASE HEAVY CHAIN SUBUNIT A"/>
    <property type="match status" value="1"/>
</dbReference>
<dbReference type="SUPFAM" id="SSF63380">
    <property type="entry name" value="Riboflavin synthase domain-like"/>
    <property type="match status" value="1"/>
</dbReference>
<evidence type="ECO:0000256" key="11">
    <source>
        <dbReference type="SAM" id="MobiDB-lite"/>
    </source>
</evidence>
<dbReference type="SFLD" id="SFLDG01169">
    <property type="entry name" value="NADPH_oxidase_subgroup_(NOX)"/>
    <property type="match status" value="1"/>
</dbReference>
<feature type="transmembrane region" description="Helical" evidence="12">
    <location>
        <begin position="119"/>
        <end position="141"/>
    </location>
</feature>
<evidence type="ECO:0000259" key="13">
    <source>
        <dbReference type="PROSITE" id="PS51384"/>
    </source>
</evidence>
<evidence type="ECO:0000313" key="15">
    <source>
        <dbReference type="Proteomes" id="UP001150569"/>
    </source>
</evidence>
<evidence type="ECO:0000256" key="1">
    <source>
        <dbReference type="ARBA" id="ARBA00004141"/>
    </source>
</evidence>
<feature type="transmembrane region" description="Helical" evidence="12">
    <location>
        <begin position="243"/>
        <end position="265"/>
    </location>
</feature>
<protein>
    <recommendedName>
        <fullName evidence="13">FAD-binding FR-type domain-containing protein</fullName>
    </recommendedName>
</protein>
<feature type="compositionally biased region" description="Basic and acidic residues" evidence="11">
    <location>
        <begin position="417"/>
        <end position="428"/>
    </location>
</feature>
<evidence type="ECO:0000256" key="8">
    <source>
        <dbReference type="ARBA" id="ARBA00023004"/>
    </source>
</evidence>
<dbReference type="InterPro" id="IPR017927">
    <property type="entry name" value="FAD-bd_FR_type"/>
</dbReference>
<proteinExistence type="predicted"/>
<sequence length="657" mass="73239">MAEHRSFPRQYLAPVQVPRLATSSIDGPTSPIDPHPPLPAYVSPTSYTGPSFAQYDYAGPPNDPAYSPDAQRQYLYGQNTIPVSISRSASSRTAPLPLRTHPRRGLGGLVPELSLERTFFYTLWFLLHMAILIPMCVKASGSSKYLPKDPVIKIFAIFGNASGYCICFDAAFLLLLVSRNFLAMLRATLISRFIDVDKNIHAHKVAGWTLIASTFVHVLGYYVKFINQAAVTPGGKVTASSLLFGTLIGATGNAMVVVLFIMAGCAVARVRHANFELFYYTHHLFLVFYALLIIHGSCSVDENKQFVCTATSDFWKFLLIPGAIYLVERITREVRGRRTTQISRVVQHPSRVVQIQIKKASVKAGTGQYIYINCPEISRHQWHPFTLTSAPEDDFISIHMRVAGDWTREFAERLGCETESSKGTEQAKRYNPIRSRTLRRPGGRGGAPAAAASDFKPGEVVKTFGLPRIMVDGPFGTSTEHVFDYETTVLIGAGIGVTPFASVLKSLWYRTTQPGKLAHLRKVYFIWICRDIQAFEWFQDLLVALEEENLGDFLEVRAYLTGRLSEDQIRNLAIHSTEEGPDALTGRKTPTYFGRPNFDQIFADIAAQQLRKKVGVFFCGPKKLATTLRQVCTTYSSAAKSGELGYGTQFEFHKEHF</sequence>
<evidence type="ECO:0000256" key="2">
    <source>
        <dbReference type="ARBA" id="ARBA00022617"/>
    </source>
</evidence>
<dbReference type="PANTHER" id="PTHR11972">
    <property type="entry name" value="NADPH OXIDASE"/>
    <property type="match status" value="1"/>
</dbReference>
<dbReference type="GO" id="GO:0006952">
    <property type="term" value="P:defense response"/>
    <property type="evidence" value="ECO:0007669"/>
    <property type="project" value="TreeGrafter"/>
</dbReference>
<organism evidence="14 15">
    <name type="scientific">Tieghemiomyces parasiticus</name>
    <dbReference type="NCBI Taxonomy" id="78921"/>
    <lineage>
        <taxon>Eukaryota</taxon>
        <taxon>Fungi</taxon>
        <taxon>Fungi incertae sedis</taxon>
        <taxon>Zoopagomycota</taxon>
        <taxon>Kickxellomycotina</taxon>
        <taxon>Dimargaritomycetes</taxon>
        <taxon>Dimargaritales</taxon>
        <taxon>Dimargaritaceae</taxon>
        <taxon>Tieghemiomyces</taxon>
    </lineage>
</organism>
<dbReference type="GO" id="GO:0006811">
    <property type="term" value="P:monoatomic ion transport"/>
    <property type="evidence" value="ECO:0007669"/>
    <property type="project" value="UniProtKB-KW"/>
</dbReference>
<evidence type="ECO:0000256" key="3">
    <source>
        <dbReference type="ARBA" id="ARBA00022692"/>
    </source>
</evidence>
<keyword evidence="5" id="KW-0249">Electron transport</keyword>
<dbReference type="FunFam" id="3.40.50.80:FF:000004">
    <property type="entry name" value="NADPH oxidase isoform 2"/>
    <property type="match status" value="1"/>
</dbReference>
<keyword evidence="9" id="KW-0406">Ion transport</keyword>
<dbReference type="InterPro" id="IPR050369">
    <property type="entry name" value="RBOH/FRE"/>
</dbReference>